<feature type="transmembrane region" description="Helical" evidence="10">
    <location>
        <begin position="357"/>
        <end position="376"/>
    </location>
</feature>
<comment type="caution">
    <text evidence="13">The sequence shown here is derived from an EMBL/GenBank/DDBJ whole genome shotgun (WGS) entry which is preliminary data.</text>
</comment>
<evidence type="ECO:0000256" key="1">
    <source>
        <dbReference type="ARBA" id="ARBA00004141"/>
    </source>
</evidence>
<dbReference type="InterPro" id="IPR002455">
    <property type="entry name" value="GPCR3_GABA-B"/>
</dbReference>
<keyword evidence="8" id="KW-0807">Transducer</keyword>
<dbReference type="GO" id="GO:0004965">
    <property type="term" value="F:G protein-coupled GABA receptor activity"/>
    <property type="evidence" value="ECO:0007669"/>
    <property type="project" value="InterPro"/>
</dbReference>
<keyword evidence="7" id="KW-0325">Glycoprotein</keyword>
<keyword evidence="5 10" id="KW-0472">Membrane</keyword>
<dbReference type="PANTHER" id="PTHR10519:SF20">
    <property type="entry name" value="G-PROTEIN COUPLED RECEPTOR 156-RELATED"/>
    <property type="match status" value="1"/>
</dbReference>
<protein>
    <recommendedName>
        <fullName evidence="12">Solute-binding protein family 3/N-terminal domain-containing protein</fullName>
    </recommendedName>
</protein>
<evidence type="ECO:0000256" key="10">
    <source>
        <dbReference type="SAM" id="Phobius"/>
    </source>
</evidence>
<feature type="region of interest" description="Disordered" evidence="9">
    <location>
        <begin position="592"/>
        <end position="653"/>
    </location>
</feature>
<dbReference type="SMART" id="SM00062">
    <property type="entry name" value="PBPb"/>
    <property type="match status" value="1"/>
</dbReference>
<keyword evidence="4" id="KW-0297">G-protein coupled receptor</keyword>
<evidence type="ECO:0000313" key="14">
    <source>
        <dbReference type="Proteomes" id="UP000266841"/>
    </source>
</evidence>
<feature type="transmembrane region" description="Helical" evidence="10">
    <location>
        <begin position="527"/>
        <end position="550"/>
    </location>
</feature>
<evidence type="ECO:0000256" key="3">
    <source>
        <dbReference type="ARBA" id="ARBA00022989"/>
    </source>
</evidence>
<keyword evidence="6" id="KW-0675">Receptor</keyword>
<evidence type="ECO:0000256" key="5">
    <source>
        <dbReference type="ARBA" id="ARBA00023136"/>
    </source>
</evidence>
<feature type="signal peptide" evidence="11">
    <location>
        <begin position="1"/>
        <end position="17"/>
    </location>
</feature>
<feature type="compositionally biased region" description="Polar residues" evidence="9">
    <location>
        <begin position="622"/>
        <end position="642"/>
    </location>
</feature>
<dbReference type="Gene3D" id="3.40.190.10">
    <property type="entry name" value="Periplasmic binding protein-like II"/>
    <property type="match status" value="2"/>
</dbReference>
<dbReference type="EMBL" id="AGNL01044447">
    <property type="protein sequence ID" value="EJK49773.1"/>
    <property type="molecule type" value="Genomic_DNA"/>
</dbReference>
<dbReference type="InterPro" id="IPR017978">
    <property type="entry name" value="GPCR_3_C"/>
</dbReference>
<feature type="transmembrane region" description="Helical" evidence="10">
    <location>
        <begin position="388"/>
        <end position="409"/>
    </location>
</feature>
<dbReference type="Proteomes" id="UP000266841">
    <property type="component" value="Unassembled WGS sequence"/>
</dbReference>
<evidence type="ECO:0000256" key="9">
    <source>
        <dbReference type="SAM" id="MobiDB-lite"/>
    </source>
</evidence>
<evidence type="ECO:0000313" key="13">
    <source>
        <dbReference type="EMBL" id="EJK49773.1"/>
    </source>
</evidence>
<feature type="domain" description="Solute-binding protein family 3/N-terminal" evidence="12">
    <location>
        <begin position="53"/>
        <end position="297"/>
    </location>
</feature>
<feature type="chain" id="PRO_5003836143" description="Solute-binding protein family 3/N-terminal domain-containing protein" evidence="11">
    <location>
        <begin position="18"/>
        <end position="671"/>
    </location>
</feature>
<dbReference type="OrthoDB" id="51718at2759"/>
<name>K0R8F8_THAOC</name>
<gene>
    <name evidence="13" type="ORF">THAOC_31318</name>
</gene>
<comment type="subcellular location">
    <subcellularLocation>
        <location evidence="1">Membrane</location>
        <topology evidence="1">Multi-pass membrane protein</topology>
    </subcellularLocation>
</comment>
<organism evidence="13 14">
    <name type="scientific">Thalassiosira oceanica</name>
    <name type="common">Marine diatom</name>
    <dbReference type="NCBI Taxonomy" id="159749"/>
    <lineage>
        <taxon>Eukaryota</taxon>
        <taxon>Sar</taxon>
        <taxon>Stramenopiles</taxon>
        <taxon>Ochrophyta</taxon>
        <taxon>Bacillariophyta</taxon>
        <taxon>Coscinodiscophyceae</taxon>
        <taxon>Thalassiosirophycidae</taxon>
        <taxon>Thalassiosirales</taxon>
        <taxon>Thalassiosiraceae</taxon>
        <taxon>Thalassiosira</taxon>
    </lineage>
</organism>
<evidence type="ECO:0000256" key="2">
    <source>
        <dbReference type="ARBA" id="ARBA00022692"/>
    </source>
</evidence>
<keyword evidence="11" id="KW-0732">Signal</keyword>
<evidence type="ECO:0000256" key="4">
    <source>
        <dbReference type="ARBA" id="ARBA00023040"/>
    </source>
</evidence>
<evidence type="ECO:0000256" key="11">
    <source>
        <dbReference type="SAM" id="SignalP"/>
    </source>
</evidence>
<dbReference type="Pfam" id="PF00003">
    <property type="entry name" value="7tm_3"/>
    <property type="match status" value="1"/>
</dbReference>
<keyword evidence="3 10" id="KW-1133">Transmembrane helix</keyword>
<keyword evidence="14" id="KW-1185">Reference proteome</keyword>
<proteinExistence type="predicted"/>
<evidence type="ECO:0000256" key="8">
    <source>
        <dbReference type="ARBA" id="ARBA00023224"/>
    </source>
</evidence>
<feature type="transmembrane region" description="Helical" evidence="10">
    <location>
        <begin position="424"/>
        <end position="442"/>
    </location>
</feature>
<reference evidence="13 14" key="1">
    <citation type="journal article" date="2012" name="Genome Biol.">
        <title>Genome and low-iron response of an oceanic diatom adapted to chronic iron limitation.</title>
        <authorList>
            <person name="Lommer M."/>
            <person name="Specht M."/>
            <person name="Roy A.S."/>
            <person name="Kraemer L."/>
            <person name="Andreson R."/>
            <person name="Gutowska M.A."/>
            <person name="Wolf J."/>
            <person name="Bergner S.V."/>
            <person name="Schilhabel M.B."/>
            <person name="Klostermeier U.C."/>
            <person name="Beiko R.G."/>
            <person name="Rosenstiel P."/>
            <person name="Hippler M."/>
            <person name="Laroche J."/>
        </authorList>
    </citation>
    <scope>NUCLEOTIDE SEQUENCE [LARGE SCALE GENOMIC DNA]</scope>
    <source>
        <strain evidence="13 14">CCMP1005</strain>
    </source>
</reference>
<evidence type="ECO:0000256" key="6">
    <source>
        <dbReference type="ARBA" id="ARBA00023170"/>
    </source>
</evidence>
<evidence type="ECO:0000259" key="12">
    <source>
        <dbReference type="SMART" id="SM00062"/>
    </source>
</evidence>
<dbReference type="PANTHER" id="PTHR10519">
    <property type="entry name" value="GABA-B RECEPTOR"/>
    <property type="match status" value="1"/>
</dbReference>
<accession>K0R8F8</accession>
<sequence length="671" mass="74168">MLSTLGLGLLLAGRVGAFGSPTADAGRRGADDLVPARSLQEEVQEVAALKPITLRGGVLNAPPFAIDNGDGTYSGFQGDLLRRLSQFALEDDYNLTFVLSPSPTQYNEALNLVASDCNTTANPNPREECDRFDLIVGDYYCNADRSLRVDFSPTWLRTTMSAIKLAEFEGKGITTLTELTFAGGTACVPEGAYLSEVVKAKFPGASYNDCPDPEACIERLKSGVCQLYADDELALKYRALNDRSLEVTREQFNTQYIVWPLSEKMNPQHSRLLKKWMYKSVANATLDELSYDYFEVKFCPLGLSGPNCDQDCDPIHGLSDRDGRCICSSTKWTGADCSVEVEEDLNTYPPWEIAMCYSFFGINTLAVLVCASWIYWQRNTQQVKVWQPFFLYLVLLGCLVSSSSIIPAVQQSSEGNGNVPACMVFPWLFSVGFSITFGSLFAKIRRVYILFKAAVTMNRVTVTVKETFLICGILHLQLLEGLDSNHCRLALGVDDFCISAMLQDSQHRYQVFRVQVCGGRDDPKTGLFLRAAVIWMNDLFVICIIFGSLMHSVHFGPKKDVNIGDAVSEYARLEKESTTALKERKEKFVSRFSSIDSSAEPDGASVKRHSSGGGPADETIDVGSTKTTDVGSTRRLSAQISLASHPEKDEEDHVVCETIDDLFVEDDQVLK</sequence>
<dbReference type="GO" id="GO:0038039">
    <property type="term" value="C:G protein-coupled receptor heterodimeric complex"/>
    <property type="evidence" value="ECO:0007669"/>
    <property type="project" value="TreeGrafter"/>
</dbReference>
<dbReference type="InterPro" id="IPR001638">
    <property type="entry name" value="Solute-binding_3/MltF_N"/>
</dbReference>
<keyword evidence="2 10" id="KW-0812">Transmembrane</keyword>
<dbReference type="SUPFAM" id="SSF53850">
    <property type="entry name" value="Periplasmic binding protein-like II"/>
    <property type="match status" value="1"/>
</dbReference>
<dbReference type="AlphaFoldDB" id="K0R8F8"/>
<evidence type="ECO:0000256" key="7">
    <source>
        <dbReference type="ARBA" id="ARBA00023180"/>
    </source>
</evidence>